<dbReference type="AlphaFoldDB" id="A0A8J4GBN9"/>
<organism evidence="2 3">
    <name type="scientific">Volvox reticuliferus</name>
    <dbReference type="NCBI Taxonomy" id="1737510"/>
    <lineage>
        <taxon>Eukaryota</taxon>
        <taxon>Viridiplantae</taxon>
        <taxon>Chlorophyta</taxon>
        <taxon>core chlorophytes</taxon>
        <taxon>Chlorophyceae</taxon>
        <taxon>CS clade</taxon>
        <taxon>Chlamydomonadales</taxon>
        <taxon>Volvocaceae</taxon>
        <taxon>Volvox</taxon>
    </lineage>
</organism>
<feature type="compositionally biased region" description="Low complexity" evidence="1">
    <location>
        <begin position="83"/>
        <end position="94"/>
    </location>
</feature>
<feature type="compositionally biased region" description="Basic residues" evidence="1">
    <location>
        <begin position="104"/>
        <end position="129"/>
    </location>
</feature>
<feature type="compositionally biased region" description="Low complexity" evidence="1">
    <location>
        <begin position="459"/>
        <end position="485"/>
    </location>
</feature>
<gene>
    <name evidence="2" type="ORF">Vretimale_8450</name>
</gene>
<sequence>VEASSVADVVGRIQTLQPCKPSQQLLAAEGIVRVASDPGAPGPSAPLLPMVPPASAAAVAAPGKVDAKTACGDGGDGCGDGSSGVDDNASSASTSEDEEAVVLRRARTASRRRRSSGAGQRQRRGRRRKSGDDDTVHAVEDEAQEGERAQRQEALQGAGLWEESSFLALKKEEAPALGNTGGKLRSLLPKAISSAAAARRDMGMMPPHGDEKEHGIDKDEEDPDVLATAAAWHHGWPPGLLNSTVTALQLQLPLPNGSGTVVDGKLPDGGDESAGVGATAAVVKEEGKKLKRRRGRPPGSRNHGNGGDGLGTTNPQQRMKQWQKEKEDAGPSDTLGEDADNDSGSGCAGGASDAAAGKEGGGSKVRVLSRLQVLTAAPDSDCMILEDTNAKAAWAGNGSGRHSGAVDADVIVIDDDSDDGDNFILTKLAHMAARQQQGPPRPLQQQIQAPDTTATCGTSGRRPGQGRKQQQEQQQQRLSRSGRQLRPPRRLAVGDFVGLSSSDDEEEEEEEQDEEGEEQEKGSDGRGGRGISEQRLMADGSAARVPMRHGGSGTREGRSSADDSERKEEKDVLNTPLPQSGRGRAYPGDSGGIDKKHKENAFSHRTPQISSQLEVQVVPEVAAAAATRIPPSTAPKPSVYNRVDGCTPVDGGRCITHRVCSKATPGRRRASAATLAAVSATFAAMVEGKQEERDGKEVALTSVTEGMDGAEAETAAAFAAGAVVS</sequence>
<feature type="compositionally biased region" description="Polar residues" evidence="1">
    <location>
        <begin position="311"/>
        <end position="320"/>
    </location>
</feature>
<evidence type="ECO:0000313" key="2">
    <source>
        <dbReference type="EMBL" id="GIM03775.1"/>
    </source>
</evidence>
<dbReference type="Proteomes" id="UP000722791">
    <property type="component" value="Unassembled WGS sequence"/>
</dbReference>
<feature type="compositionally biased region" description="Acidic residues" evidence="1">
    <location>
        <begin position="502"/>
        <end position="518"/>
    </location>
</feature>
<name>A0A8J4GBN9_9CHLO</name>
<feature type="non-terminal residue" evidence="2">
    <location>
        <position position="1"/>
    </location>
</feature>
<evidence type="ECO:0000313" key="3">
    <source>
        <dbReference type="Proteomes" id="UP000722791"/>
    </source>
</evidence>
<protein>
    <submittedName>
        <fullName evidence="2">Uncharacterized protein</fullName>
    </submittedName>
</protein>
<feature type="region of interest" description="Disordered" evidence="1">
    <location>
        <begin position="199"/>
        <end position="218"/>
    </location>
</feature>
<feature type="compositionally biased region" description="Low complexity" evidence="1">
    <location>
        <begin position="435"/>
        <end position="448"/>
    </location>
</feature>
<reference evidence="2" key="1">
    <citation type="journal article" date="2021" name="Proc. Natl. Acad. Sci. U.S.A.">
        <title>Three genomes in the algal genus Volvox reveal the fate of a haploid sex-determining region after a transition to homothallism.</title>
        <authorList>
            <person name="Yamamoto K."/>
            <person name="Hamaji T."/>
            <person name="Kawai-Toyooka H."/>
            <person name="Matsuzaki R."/>
            <person name="Takahashi F."/>
            <person name="Nishimura Y."/>
            <person name="Kawachi M."/>
            <person name="Noguchi H."/>
            <person name="Minakuchi Y."/>
            <person name="Umen J.G."/>
            <person name="Toyoda A."/>
            <person name="Nozaki H."/>
        </authorList>
    </citation>
    <scope>NUCLEOTIDE SEQUENCE</scope>
    <source>
        <strain evidence="2">NIES-3785</strain>
    </source>
</reference>
<feature type="compositionally biased region" description="Polar residues" evidence="1">
    <location>
        <begin position="449"/>
        <end position="458"/>
    </location>
</feature>
<dbReference type="EMBL" id="BNCQ01000014">
    <property type="protein sequence ID" value="GIM03775.1"/>
    <property type="molecule type" value="Genomic_DNA"/>
</dbReference>
<evidence type="ECO:0000256" key="1">
    <source>
        <dbReference type="SAM" id="MobiDB-lite"/>
    </source>
</evidence>
<feature type="region of interest" description="Disordered" evidence="1">
    <location>
        <begin position="80"/>
        <end position="154"/>
    </location>
</feature>
<proteinExistence type="predicted"/>
<feature type="compositionally biased region" description="Basic and acidic residues" evidence="1">
    <location>
        <begin position="130"/>
        <end position="151"/>
    </location>
</feature>
<feature type="region of interest" description="Disordered" evidence="1">
    <location>
        <begin position="432"/>
        <end position="597"/>
    </location>
</feature>
<feature type="non-terminal residue" evidence="2">
    <location>
        <position position="725"/>
    </location>
</feature>
<comment type="caution">
    <text evidence="2">The sequence shown here is derived from an EMBL/GenBank/DDBJ whole genome shotgun (WGS) entry which is preliminary data.</text>
</comment>
<accession>A0A8J4GBN9</accession>
<feature type="compositionally biased region" description="Basic and acidic residues" evidence="1">
    <location>
        <begin position="199"/>
        <end position="217"/>
    </location>
</feature>
<feature type="region of interest" description="Disordered" evidence="1">
    <location>
        <begin position="258"/>
        <end position="362"/>
    </location>
</feature>
<feature type="compositionally biased region" description="Low complexity" evidence="1">
    <location>
        <begin position="342"/>
        <end position="357"/>
    </location>
</feature>
<feature type="compositionally biased region" description="Basic and acidic residues" evidence="1">
    <location>
        <begin position="555"/>
        <end position="572"/>
    </location>
</feature>